<name>A0A8S3KA93_9BILA</name>
<sequence>SPSHMQSMDLMSNIQLLIDGRLNFVENTYRERIAELQDQNERKDLRINLLEQKIQKLQKTLLNRNRVWFEEE</sequence>
<feature type="non-terminal residue" evidence="2">
    <location>
        <position position="1"/>
    </location>
</feature>
<reference evidence="2" key="1">
    <citation type="submission" date="2021-02" db="EMBL/GenBank/DDBJ databases">
        <authorList>
            <person name="Nowell W R."/>
        </authorList>
    </citation>
    <scope>NUCLEOTIDE SEQUENCE</scope>
</reference>
<comment type="caution">
    <text evidence="2">The sequence shown here is derived from an EMBL/GenBank/DDBJ whole genome shotgun (WGS) entry which is preliminary data.</text>
</comment>
<protein>
    <submittedName>
        <fullName evidence="2">Uncharacterized protein</fullName>
    </submittedName>
</protein>
<proteinExistence type="predicted"/>
<organism evidence="2 3">
    <name type="scientific">Rotaria magnacalcarata</name>
    <dbReference type="NCBI Taxonomy" id="392030"/>
    <lineage>
        <taxon>Eukaryota</taxon>
        <taxon>Metazoa</taxon>
        <taxon>Spiralia</taxon>
        <taxon>Gnathifera</taxon>
        <taxon>Rotifera</taxon>
        <taxon>Eurotatoria</taxon>
        <taxon>Bdelloidea</taxon>
        <taxon>Philodinida</taxon>
        <taxon>Philodinidae</taxon>
        <taxon>Rotaria</taxon>
    </lineage>
</organism>
<gene>
    <name evidence="2" type="ORF">SMN809_LOCUS85332</name>
</gene>
<dbReference type="Proteomes" id="UP000676336">
    <property type="component" value="Unassembled WGS sequence"/>
</dbReference>
<dbReference type="EMBL" id="CAJOBI010364263">
    <property type="protein sequence ID" value="CAF5227569.1"/>
    <property type="molecule type" value="Genomic_DNA"/>
</dbReference>
<evidence type="ECO:0000313" key="2">
    <source>
        <dbReference type="EMBL" id="CAF5227569.1"/>
    </source>
</evidence>
<keyword evidence="1" id="KW-0175">Coiled coil</keyword>
<accession>A0A8S3KA93</accession>
<evidence type="ECO:0000313" key="3">
    <source>
        <dbReference type="Proteomes" id="UP000676336"/>
    </source>
</evidence>
<evidence type="ECO:0000256" key="1">
    <source>
        <dbReference type="SAM" id="Coils"/>
    </source>
</evidence>
<dbReference type="AlphaFoldDB" id="A0A8S3KA93"/>
<feature type="coiled-coil region" evidence="1">
    <location>
        <begin position="26"/>
        <end position="67"/>
    </location>
</feature>